<dbReference type="RefSeq" id="WP_182297654.1">
    <property type="nucleotide sequence ID" value="NZ_CP059851.1"/>
</dbReference>
<dbReference type="EMBL" id="CP059851">
    <property type="protein sequence ID" value="QMW23831.1"/>
    <property type="molecule type" value="Genomic_DNA"/>
</dbReference>
<keyword evidence="3" id="KW-1185">Reference proteome</keyword>
<keyword evidence="2" id="KW-0548">Nucleotidyltransferase</keyword>
<feature type="region of interest" description="Disordered" evidence="1">
    <location>
        <begin position="518"/>
        <end position="537"/>
    </location>
</feature>
<feature type="compositionally biased region" description="Acidic residues" evidence="1">
    <location>
        <begin position="519"/>
        <end position="537"/>
    </location>
</feature>
<keyword evidence="2" id="KW-0808">Transferase</keyword>
<dbReference type="AlphaFoldDB" id="A0A7G5IKD9"/>
<accession>A0A7G5IKD9</accession>
<sequence length="537" mass="60728">MKDRWGLIQRGLFPETLPPCYTSIDLKRAFSGLVRTLKTKELHKGRQSDYVRYNGTKHDGSRRYFGTPNPISYFYVANFIANHWVEFEARFNSSPFSVSTPRIGKPTDDRPVIIPSLSELTTVASKKLGRSAFILKTDIAQFFPSIYTHAIAWSAHGVDIAKADTSPTSVTNYFNQLDFFVRNCQLAETRGVLVGPDAFRLVSEYIASGLDSEIFADTGGHIIGAARHVDDYYIGLGSEIAALATLSVLRDKLQRYSLHINDAKTKTMLSTEPLNDIWAQSLRRESREVGGYFRQTDDIILFLDRSLDLAKQLYTDSPIKIALRTMDKIKLYNLSDWEVVEPYLQRALFHHSHSIDYIALLVAKRVSIGKQIDREGWRAAAYDLIARHLPLNHHHEVVWLVWMLLVSRLALSDQLVDALSQNDNAHVQALVVAAYLDGLVDRRPPIRLGARLATTDNRWLLNLVARARGYSGAAFSGALAGEFQHIADKHVKLIDFKAHMKSVQLGNVQAISRTRYGYDNDDEEEDGDNWDDINEVF</sequence>
<organism evidence="2 3">
    <name type="scientific">Sandaracinobacteroides saxicola</name>
    <dbReference type="NCBI Taxonomy" id="2759707"/>
    <lineage>
        <taxon>Bacteria</taxon>
        <taxon>Pseudomonadati</taxon>
        <taxon>Pseudomonadota</taxon>
        <taxon>Alphaproteobacteria</taxon>
        <taxon>Sphingomonadales</taxon>
        <taxon>Sphingosinicellaceae</taxon>
        <taxon>Sandaracinobacteroides</taxon>
    </lineage>
</organism>
<gene>
    <name evidence="2" type="ORF">H3309_04970</name>
</gene>
<dbReference type="CDD" id="cd01646">
    <property type="entry name" value="RT_Bac_retron_I"/>
    <property type="match status" value="1"/>
</dbReference>
<proteinExistence type="predicted"/>
<protein>
    <submittedName>
        <fullName evidence="2">RNA-directed DNA polymerase</fullName>
    </submittedName>
</protein>
<evidence type="ECO:0000256" key="1">
    <source>
        <dbReference type="SAM" id="MobiDB-lite"/>
    </source>
</evidence>
<evidence type="ECO:0000313" key="3">
    <source>
        <dbReference type="Proteomes" id="UP000515292"/>
    </source>
</evidence>
<reference evidence="2 3" key="1">
    <citation type="submission" date="2020-07" db="EMBL/GenBank/DDBJ databases">
        <title>Complete genome sequence for Sandaracinobacter sp. M6.</title>
        <authorList>
            <person name="Tang Y."/>
            <person name="Liu Q."/>
            <person name="Guo Z."/>
            <person name="Lei P."/>
            <person name="Huang B."/>
        </authorList>
    </citation>
    <scope>NUCLEOTIDE SEQUENCE [LARGE SCALE GENOMIC DNA]</scope>
    <source>
        <strain evidence="2 3">M6</strain>
    </source>
</reference>
<name>A0A7G5IKD9_9SPHN</name>
<dbReference type="Proteomes" id="UP000515292">
    <property type="component" value="Chromosome"/>
</dbReference>
<evidence type="ECO:0000313" key="2">
    <source>
        <dbReference type="EMBL" id="QMW23831.1"/>
    </source>
</evidence>
<dbReference type="GO" id="GO:0003964">
    <property type="term" value="F:RNA-directed DNA polymerase activity"/>
    <property type="evidence" value="ECO:0007669"/>
    <property type="project" value="UniProtKB-KW"/>
</dbReference>
<keyword evidence="2" id="KW-0695">RNA-directed DNA polymerase</keyword>
<dbReference type="KEGG" id="sand:H3309_04970"/>